<dbReference type="Proteomes" id="UP001597448">
    <property type="component" value="Unassembled WGS sequence"/>
</dbReference>
<evidence type="ECO:0000313" key="2">
    <source>
        <dbReference type="EMBL" id="MFD2412415.1"/>
    </source>
</evidence>
<keyword evidence="3" id="KW-1185">Reference proteome</keyword>
<keyword evidence="1" id="KW-0732">Signal</keyword>
<protein>
    <submittedName>
        <fullName evidence="2">YrpD family protein</fullName>
    </submittedName>
</protein>
<dbReference type="Gene3D" id="2.60.120.1270">
    <property type="match status" value="1"/>
</dbReference>
<sequence>MNFKNAAMSVTIMSSLLFSSSVGAESANLLEVANDPANGVKILNEIGISQNVVDQFISEAASEVQKEKLIKSLKRFASASFSEQVYDYISIAEDGYYFYEEDVNNEKKAFFVPVDHSELNMRTSIDTNKVTEDVYLKQDLITPFAKTGEELPDGIGGRQYVVQKGTYISTSGTIAAPSQVVKESGENAYTYVGFMAGANSADMGLMYDDSVGIGNAEKGWKPAIQINGSTTNASFEAPYNQVQSANAYMAGSQVTFYAWYNNNKKIRLKIDGTAICGDIGCSSSADKPLTTIVVSNTDYNIQSSSFQKWKLLSVVTGDNDGRNKSEFTNIKVDGVPVPSNVFPAPDQDFATVTRDSSNNVIITVTGE</sequence>
<feature type="signal peptide" evidence="1">
    <location>
        <begin position="1"/>
        <end position="24"/>
    </location>
</feature>
<proteinExistence type="predicted"/>
<reference evidence="3" key="1">
    <citation type="journal article" date="2019" name="Int. J. Syst. Evol. Microbiol.">
        <title>The Global Catalogue of Microorganisms (GCM) 10K type strain sequencing project: providing services to taxonomists for standard genome sequencing and annotation.</title>
        <authorList>
            <consortium name="The Broad Institute Genomics Platform"/>
            <consortium name="The Broad Institute Genome Sequencing Center for Infectious Disease"/>
            <person name="Wu L."/>
            <person name="Ma J."/>
        </authorList>
    </citation>
    <scope>NUCLEOTIDE SEQUENCE [LARGE SCALE GENOMIC DNA]</scope>
    <source>
        <strain evidence="3">CCM 8725</strain>
    </source>
</reference>
<evidence type="ECO:0000256" key="1">
    <source>
        <dbReference type="SAM" id="SignalP"/>
    </source>
</evidence>
<dbReference type="EMBL" id="JBHUKY010000034">
    <property type="protein sequence ID" value="MFD2412415.1"/>
    <property type="molecule type" value="Genomic_DNA"/>
</dbReference>
<accession>A0ABW5FD34</accession>
<dbReference type="RefSeq" id="WP_209989266.1">
    <property type="nucleotide sequence ID" value="NZ_JBHUKY010000034.1"/>
</dbReference>
<evidence type="ECO:0000313" key="3">
    <source>
        <dbReference type="Proteomes" id="UP001597448"/>
    </source>
</evidence>
<comment type="caution">
    <text evidence="2">The sequence shown here is derived from an EMBL/GenBank/DDBJ whole genome shotgun (WGS) entry which is preliminary data.</text>
</comment>
<dbReference type="InterPro" id="IPR038682">
    <property type="entry name" value="YrpD-like_sf"/>
</dbReference>
<dbReference type="InterPro" id="IPR029143">
    <property type="entry name" value="YrpD"/>
</dbReference>
<dbReference type="Pfam" id="PF15493">
    <property type="entry name" value="YrpD"/>
    <property type="match status" value="1"/>
</dbReference>
<gene>
    <name evidence="2" type="ORF">ACFSX3_21220</name>
</gene>
<feature type="chain" id="PRO_5047344839" evidence="1">
    <location>
        <begin position="25"/>
        <end position="367"/>
    </location>
</feature>
<organism evidence="2 3">
    <name type="scientific">Paenibacillus rhizoplanae</name>
    <dbReference type="NCBI Taxonomy" id="1917181"/>
    <lineage>
        <taxon>Bacteria</taxon>
        <taxon>Bacillati</taxon>
        <taxon>Bacillota</taxon>
        <taxon>Bacilli</taxon>
        <taxon>Bacillales</taxon>
        <taxon>Paenibacillaceae</taxon>
        <taxon>Paenibacillus</taxon>
    </lineage>
</organism>
<name>A0ABW5FD34_9BACL</name>